<dbReference type="AlphaFoldDB" id="A0ABD1VNT1"/>
<reference evidence="2" key="1">
    <citation type="submission" date="2024-07" db="EMBL/GenBank/DDBJ databases">
        <title>Two chromosome-level genome assemblies of Korean endemic species Abeliophyllum distichum and Forsythia ovata (Oleaceae).</title>
        <authorList>
            <person name="Jang H."/>
        </authorList>
    </citation>
    <scope>NUCLEOTIDE SEQUENCE [LARGE SCALE GENOMIC DNA]</scope>
</reference>
<accession>A0ABD1VNT1</accession>
<proteinExistence type="predicted"/>
<gene>
    <name evidence="1" type="ORF">Fot_20369</name>
</gene>
<protein>
    <submittedName>
        <fullName evidence="1">Uncharacterized protein</fullName>
    </submittedName>
</protein>
<keyword evidence="2" id="KW-1185">Reference proteome</keyword>
<dbReference type="Proteomes" id="UP001604277">
    <property type="component" value="Unassembled WGS sequence"/>
</dbReference>
<comment type="caution">
    <text evidence="1">The sequence shown here is derived from an EMBL/GenBank/DDBJ whole genome shotgun (WGS) entry which is preliminary data.</text>
</comment>
<evidence type="ECO:0000313" key="2">
    <source>
        <dbReference type="Proteomes" id="UP001604277"/>
    </source>
</evidence>
<sequence>MKKIIEDCLDTRTSLTSCGVNEAVCTILESPNVPRATVYTAHRGTSTTGEEQPTPALHPVVLAFGLTPCNREAYRTRRPRLPCKVLARYVSTWGRRWRCYHALTFVQFTRRVSPNSSPRVCLSDC</sequence>
<organism evidence="1 2">
    <name type="scientific">Forsythia ovata</name>
    <dbReference type="NCBI Taxonomy" id="205694"/>
    <lineage>
        <taxon>Eukaryota</taxon>
        <taxon>Viridiplantae</taxon>
        <taxon>Streptophyta</taxon>
        <taxon>Embryophyta</taxon>
        <taxon>Tracheophyta</taxon>
        <taxon>Spermatophyta</taxon>
        <taxon>Magnoliopsida</taxon>
        <taxon>eudicotyledons</taxon>
        <taxon>Gunneridae</taxon>
        <taxon>Pentapetalae</taxon>
        <taxon>asterids</taxon>
        <taxon>lamiids</taxon>
        <taxon>Lamiales</taxon>
        <taxon>Oleaceae</taxon>
        <taxon>Forsythieae</taxon>
        <taxon>Forsythia</taxon>
    </lineage>
</organism>
<evidence type="ECO:0000313" key="1">
    <source>
        <dbReference type="EMBL" id="KAL2538978.1"/>
    </source>
</evidence>
<dbReference type="EMBL" id="JBFOLJ010000005">
    <property type="protein sequence ID" value="KAL2538978.1"/>
    <property type="molecule type" value="Genomic_DNA"/>
</dbReference>
<name>A0ABD1VNT1_9LAMI</name>